<evidence type="ECO:0000259" key="6">
    <source>
        <dbReference type="Pfam" id="PF00324"/>
    </source>
</evidence>
<gene>
    <name evidence="7" type="ORF">BCF44_13170</name>
</gene>
<accession>A0A3E0GVG2</accession>
<keyword evidence="2 5" id="KW-0812">Transmembrane</keyword>
<dbReference type="EMBL" id="QUNO01000031">
    <property type="protein sequence ID" value="REH27015.1"/>
    <property type="molecule type" value="Genomic_DNA"/>
</dbReference>
<dbReference type="Pfam" id="PF00324">
    <property type="entry name" value="AA_permease"/>
    <property type="match status" value="1"/>
</dbReference>
<sequence length="45" mass="5046">MIPRAVNSVLWRIGVFYAGTVLLLAMPMPWSSYSKGVRPFVTVFS</sequence>
<feature type="transmembrane region" description="Helical" evidence="5">
    <location>
        <begin position="9"/>
        <end position="30"/>
    </location>
</feature>
<organism evidence="7 8">
    <name type="scientific">Kutzneria buriramensis</name>
    <dbReference type="NCBI Taxonomy" id="1045776"/>
    <lineage>
        <taxon>Bacteria</taxon>
        <taxon>Bacillati</taxon>
        <taxon>Actinomycetota</taxon>
        <taxon>Actinomycetes</taxon>
        <taxon>Pseudonocardiales</taxon>
        <taxon>Pseudonocardiaceae</taxon>
        <taxon>Kutzneria</taxon>
    </lineage>
</organism>
<evidence type="ECO:0000313" key="7">
    <source>
        <dbReference type="EMBL" id="REH27015.1"/>
    </source>
</evidence>
<evidence type="ECO:0000256" key="5">
    <source>
        <dbReference type="SAM" id="Phobius"/>
    </source>
</evidence>
<protein>
    <submittedName>
        <fullName evidence="7">L-asparagine permease</fullName>
    </submittedName>
</protein>
<comment type="subcellular location">
    <subcellularLocation>
        <location evidence="1">Membrane</location>
        <topology evidence="1">Multi-pass membrane protein</topology>
    </subcellularLocation>
</comment>
<evidence type="ECO:0000256" key="2">
    <source>
        <dbReference type="ARBA" id="ARBA00022692"/>
    </source>
</evidence>
<evidence type="ECO:0000256" key="3">
    <source>
        <dbReference type="ARBA" id="ARBA00022989"/>
    </source>
</evidence>
<proteinExistence type="predicted"/>
<keyword evidence="4 5" id="KW-0472">Membrane</keyword>
<evidence type="ECO:0000256" key="1">
    <source>
        <dbReference type="ARBA" id="ARBA00004141"/>
    </source>
</evidence>
<name>A0A3E0GVG2_9PSEU</name>
<evidence type="ECO:0000313" key="8">
    <source>
        <dbReference type="Proteomes" id="UP000256269"/>
    </source>
</evidence>
<dbReference type="AlphaFoldDB" id="A0A3E0GVG2"/>
<comment type="caution">
    <text evidence="7">The sequence shown here is derived from an EMBL/GenBank/DDBJ whole genome shotgun (WGS) entry which is preliminary data.</text>
</comment>
<dbReference type="GO" id="GO:0055085">
    <property type="term" value="P:transmembrane transport"/>
    <property type="evidence" value="ECO:0007669"/>
    <property type="project" value="InterPro"/>
</dbReference>
<keyword evidence="3 5" id="KW-1133">Transmembrane helix</keyword>
<dbReference type="GO" id="GO:0016020">
    <property type="term" value="C:membrane"/>
    <property type="evidence" value="ECO:0007669"/>
    <property type="project" value="UniProtKB-SubCell"/>
</dbReference>
<dbReference type="Proteomes" id="UP000256269">
    <property type="component" value="Unassembled WGS sequence"/>
</dbReference>
<evidence type="ECO:0000256" key="4">
    <source>
        <dbReference type="ARBA" id="ARBA00023136"/>
    </source>
</evidence>
<dbReference type="InterPro" id="IPR004841">
    <property type="entry name" value="AA-permease/SLC12A_dom"/>
</dbReference>
<reference evidence="7 8" key="1">
    <citation type="submission" date="2018-08" db="EMBL/GenBank/DDBJ databases">
        <title>Genomic Encyclopedia of Archaeal and Bacterial Type Strains, Phase II (KMG-II): from individual species to whole genera.</title>
        <authorList>
            <person name="Goeker M."/>
        </authorList>
    </citation>
    <scope>NUCLEOTIDE SEQUENCE [LARGE SCALE GENOMIC DNA]</scope>
    <source>
        <strain evidence="7 8">DSM 45791</strain>
    </source>
</reference>
<feature type="domain" description="Amino acid permease/ SLC12A" evidence="6">
    <location>
        <begin position="1"/>
        <end position="34"/>
    </location>
</feature>
<keyword evidence="8" id="KW-1185">Reference proteome</keyword>